<reference evidence="1" key="1">
    <citation type="submission" date="2022-06" db="EMBL/GenBank/DDBJ databases">
        <title>Sneathiella actinostolidae sp. nov., isolated from a sea anemonein the Western Pacific Ocean.</title>
        <authorList>
            <person name="Wei M.J."/>
        </authorList>
    </citation>
    <scope>NUCLEOTIDE SEQUENCE</scope>
    <source>
        <strain evidence="1">PHK-P5</strain>
    </source>
</reference>
<keyword evidence="2" id="KW-1185">Reference proteome</keyword>
<accession>A0ABY4W053</accession>
<dbReference type="Proteomes" id="UP001056291">
    <property type="component" value="Chromosome"/>
</dbReference>
<gene>
    <name evidence="1" type="ORF">NBZ79_15450</name>
</gene>
<proteinExistence type="predicted"/>
<evidence type="ECO:0000313" key="2">
    <source>
        <dbReference type="Proteomes" id="UP001056291"/>
    </source>
</evidence>
<name>A0ABY4W053_9PROT</name>
<evidence type="ECO:0008006" key="3">
    <source>
        <dbReference type="Google" id="ProtNLM"/>
    </source>
</evidence>
<evidence type="ECO:0000313" key="1">
    <source>
        <dbReference type="EMBL" id="USG60561.1"/>
    </source>
</evidence>
<dbReference type="RefSeq" id="WP_251933442.1">
    <property type="nucleotide sequence ID" value="NZ_CP098747.1"/>
</dbReference>
<sequence length="105" mass="11152">MPFFRLSIVTKVERNMALSQIRDCVSAQGGWITDHSLFSNRAATLNVEMPLAALPGFMAALNEAGFTAKTDAALPAGETGDCRGSLSITFIHGDPDLKQAVPPFG</sequence>
<dbReference type="EMBL" id="CP098747">
    <property type="protein sequence ID" value="USG60561.1"/>
    <property type="molecule type" value="Genomic_DNA"/>
</dbReference>
<organism evidence="1 2">
    <name type="scientific">Sneathiella marina</name>
    <dbReference type="NCBI Taxonomy" id="2950108"/>
    <lineage>
        <taxon>Bacteria</taxon>
        <taxon>Pseudomonadati</taxon>
        <taxon>Pseudomonadota</taxon>
        <taxon>Alphaproteobacteria</taxon>
        <taxon>Sneathiellales</taxon>
        <taxon>Sneathiellaceae</taxon>
        <taxon>Sneathiella</taxon>
    </lineage>
</organism>
<protein>
    <recommendedName>
        <fullName evidence="3">HMA domain-containing protein</fullName>
    </recommendedName>
</protein>